<gene>
    <name evidence="1" type="ORF">BIT28_20505</name>
</gene>
<dbReference type="InterPro" id="IPR015003">
    <property type="entry name" value="DUF1853"/>
</dbReference>
<keyword evidence="2" id="KW-1185">Reference proteome</keyword>
<dbReference type="Proteomes" id="UP000186905">
    <property type="component" value="Unassembled WGS sequence"/>
</dbReference>
<dbReference type="OrthoDB" id="378654at2"/>
<protein>
    <recommendedName>
        <fullName evidence="3">DUF1853 domain-containing protein</fullName>
    </recommendedName>
</protein>
<evidence type="ECO:0000313" key="2">
    <source>
        <dbReference type="Proteomes" id="UP000186905"/>
    </source>
</evidence>
<sequence length="271" mass="31184">MSCTYSKLTSKEQFRNDINAVLTCPSLTCGQPFVADEAWLSNFRAKATMPDHTDYQGNRRLGFYYQWLWQQLIAAHPDYLLVAEEIQLKWNKQTLGAIDFLIKNTITGQLEHWEVAIKFYLAFQNSWPGPNASDNLDKKTARMLEHQLALCDHPAFRHQLAPQFGQPAIKRLIMQGRLFYPHDKLSSGSDLGSGIAINPDALNGKWCYQSQAPDLQLRQLSKTQWISPPCYQDLKMYLDTCELSIPTQAVSPDDQVWFVVPDHWPTHNRDR</sequence>
<dbReference type="AlphaFoldDB" id="A0A1Q9G5W1"/>
<dbReference type="EMBL" id="MJIL01000101">
    <property type="protein sequence ID" value="OLQ69364.1"/>
    <property type="molecule type" value="Genomic_DNA"/>
</dbReference>
<dbReference type="STRING" id="1903952.BIT28_20505"/>
<organism evidence="1 2">
    <name type="scientific">Photobacterium proteolyticum</name>
    <dbReference type="NCBI Taxonomy" id="1903952"/>
    <lineage>
        <taxon>Bacteria</taxon>
        <taxon>Pseudomonadati</taxon>
        <taxon>Pseudomonadota</taxon>
        <taxon>Gammaproteobacteria</taxon>
        <taxon>Vibrionales</taxon>
        <taxon>Vibrionaceae</taxon>
        <taxon>Photobacterium</taxon>
    </lineage>
</organism>
<reference evidence="1 2" key="1">
    <citation type="submission" date="2016-09" db="EMBL/GenBank/DDBJ databases">
        <title>Photobacterium proteolyticum sp. nov. a protease producing bacterium isolated from ocean sediments of Laizhou Bay.</title>
        <authorList>
            <person name="Li Y."/>
        </authorList>
    </citation>
    <scope>NUCLEOTIDE SEQUENCE [LARGE SCALE GENOMIC DNA]</scope>
    <source>
        <strain evidence="1 2">13-12</strain>
    </source>
</reference>
<dbReference type="RefSeq" id="WP_075768292.1">
    <property type="nucleotide sequence ID" value="NZ_MJIL01000101.1"/>
</dbReference>
<comment type="caution">
    <text evidence="1">The sequence shown here is derived from an EMBL/GenBank/DDBJ whole genome shotgun (WGS) entry which is preliminary data.</text>
</comment>
<accession>A0A1Q9G5W1</accession>
<dbReference type="Pfam" id="PF08907">
    <property type="entry name" value="DUF1853"/>
    <property type="match status" value="1"/>
</dbReference>
<evidence type="ECO:0008006" key="3">
    <source>
        <dbReference type="Google" id="ProtNLM"/>
    </source>
</evidence>
<evidence type="ECO:0000313" key="1">
    <source>
        <dbReference type="EMBL" id="OLQ69364.1"/>
    </source>
</evidence>
<name>A0A1Q9G5W1_9GAMM</name>
<proteinExistence type="predicted"/>